<feature type="transmembrane region" description="Helical" evidence="6">
    <location>
        <begin position="73"/>
        <end position="91"/>
    </location>
</feature>
<evidence type="ECO:0000256" key="3">
    <source>
        <dbReference type="ARBA" id="ARBA00022692"/>
    </source>
</evidence>
<dbReference type="OrthoDB" id="2957247at2"/>
<evidence type="ECO:0000256" key="5">
    <source>
        <dbReference type="ARBA" id="ARBA00023136"/>
    </source>
</evidence>
<dbReference type="InterPro" id="IPR020846">
    <property type="entry name" value="MFS_dom"/>
</dbReference>
<evidence type="ECO:0000256" key="6">
    <source>
        <dbReference type="SAM" id="Phobius"/>
    </source>
</evidence>
<dbReference type="PROSITE" id="PS50850">
    <property type="entry name" value="MFS"/>
    <property type="match status" value="1"/>
</dbReference>
<dbReference type="Proteomes" id="UP000002363">
    <property type="component" value="Chromosome"/>
</dbReference>
<dbReference type="PANTHER" id="PTHR43124">
    <property type="entry name" value="PURINE EFFLUX PUMP PBUE"/>
    <property type="match status" value="1"/>
</dbReference>
<keyword evidence="9" id="KW-1185">Reference proteome</keyword>
<dbReference type="InterPro" id="IPR011701">
    <property type="entry name" value="MFS"/>
</dbReference>
<feature type="transmembrane region" description="Helical" evidence="6">
    <location>
        <begin position="241"/>
        <end position="260"/>
    </location>
</feature>
<organism evidence="8 9">
    <name type="scientific">Enterobacter cloacae subsp. cloacae (strain ATCC 13047 / DSM 30054 / NBRC 13535 / NCTC 10005 / WDCM 00083 / NCDC 279-56)</name>
    <dbReference type="NCBI Taxonomy" id="716541"/>
    <lineage>
        <taxon>Bacteria</taxon>
        <taxon>Pseudomonadati</taxon>
        <taxon>Pseudomonadota</taxon>
        <taxon>Gammaproteobacteria</taxon>
        <taxon>Enterobacterales</taxon>
        <taxon>Enterobacteriaceae</taxon>
        <taxon>Enterobacter</taxon>
        <taxon>Enterobacter cloacae complex</taxon>
    </lineage>
</organism>
<dbReference type="SUPFAM" id="SSF103473">
    <property type="entry name" value="MFS general substrate transporter"/>
    <property type="match status" value="1"/>
</dbReference>
<feature type="transmembrane region" description="Helical" evidence="6">
    <location>
        <begin position="267"/>
        <end position="285"/>
    </location>
</feature>
<gene>
    <name evidence="8" type="ordered locus">ECL_03847</name>
</gene>
<keyword evidence="3 6" id="KW-0812">Transmembrane</keyword>
<dbReference type="eggNOG" id="COG2814">
    <property type="taxonomic scope" value="Bacteria"/>
</dbReference>
<reference evidence="8 9" key="1">
    <citation type="journal article" date="2010" name="J. Bacteriol.">
        <title>Complete genome sequence of Enterobacter cloacae subsp. cloacae type strain ATCC 13047.</title>
        <authorList>
            <person name="Ren Y."/>
            <person name="Ren Y."/>
            <person name="Zhou Z."/>
            <person name="Guo X."/>
            <person name="Li Y."/>
            <person name="Feng L."/>
            <person name="Wang L."/>
        </authorList>
    </citation>
    <scope>NUCLEOTIDE SEQUENCE [LARGE SCALE GENOMIC DNA]</scope>
    <source>
        <strain evidence="9">ATCC 13047 / DSM 30054 / NBRC 13535 / NCTC 10005 / WDCM 00083 / NCDC 279-56</strain>
    </source>
</reference>
<feature type="transmembrane region" description="Helical" evidence="6">
    <location>
        <begin position="7"/>
        <end position="26"/>
    </location>
</feature>
<dbReference type="InterPro" id="IPR050189">
    <property type="entry name" value="MFS_Efflux_Transporters"/>
</dbReference>
<evidence type="ECO:0000256" key="4">
    <source>
        <dbReference type="ARBA" id="ARBA00022989"/>
    </source>
</evidence>
<feature type="transmembrane region" description="Helical" evidence="6">
    <location>
        <begin position="132"/>
        <end position="152"/>
    </location>
</feature>
<keyword evidence="2" id="KW-1003">Cell membrane</keyword>
<accession>A0A0H3CQ86</accession>
<feature type="transmembrane region" description="Helical" evidence="6">
    <location>
        <begin position="291"/>
        <end position="313"/>
    </location>
</feature>
<evidence type="ECO:0000259" key="7">
    <source>
        <dbReference type="PROSITE" id="PS50850"/>
    </source>
</evidence>
<protein>
    <recommendedName>
        <fullName evidence="7">Major facilitator superfamily (MFS) profile domain-containing protein</fullName>
    </recommendedName>
</protein>
<feature type="transmembrane region" description="Helical" evidence="6">
    <location>
        <begin position="354"/>
        <end position="372"/>
    </location>
</feature>
<keyword evidence="5 6" id="KW-0472">Membrane</keyword>
<evidence type="ECO:0000256" key="1">
    <source>
        <dbReference type="ARBA" id="ARBA00004651"/>
    </source>
</evidence>
<feature type="transmembrane region" description="Helical" evidence="6">
    <location>
        <begin position="158"/>
        <end position="181"/>
    </location>
</feature>
<evidence type="ECO:0000313" key="8">
    <source>
        <dbReference type="EMBL" id="ADF63381.1"/>
    </source>
</evidence>
<comment type="subcellular location">
    <subcellularLocation>
        <location evidence="1">Cell membrane</location>
        <topology evidence="1">Multi-pass membrane protein</topology>
    </subcellularLocation>
</comment>
<feature type="transmembrane region" description="Helical" evidence="6">
    <location>
        <begin position="97"/>
        <end position="120"/>
    </location>
</feature>
<sequence length="377" mass="39412">MNRQTSLSITGFSIIAVTYGMARFSWGLMLPDIRQAIPFTPQVAGFIASCSYAAYCMSIFMASYLIARVGPRLPALLAAIAAAAGLFILATSAHSTMLATGLFIAGLSSGLASPALAGAVNDRIAPDRQLHVNTTINAGTSGGIILSVPVLFFMPGGWRAACVVFAIMALLCLPALWRYLPSSAAKSRESTPKVLSIVRKPGMFRLLGIAFISGMASAAWWSFGPEILMRHTELDSAATNILWLISGGAGIIAIFTGSMARRIGMRGVYRLSQIFMAISLAVLTVSHGFSWWLIPAVAMSGAGYVILSGVLLVKGAEIAHPSPAAGVSLAFLMLAGGQVVGAILFGLLLGLTSAVAALAIFSGMSWLMLAVTPESHR</sequence>
<dbReference type="PATRIC" id="fig|716541.4.peg.4005"/>
<dbReference type="GO" id="GO:0005886">
    <property type="term" value="C:plasma membrane"/>
    <property type="evidence" value="ECO:0007669"/>
    <property type="project" value="UniProtKB-SubCell"/>
</dbReference>
<evidence type="ECO:0000256" key="2">
    <source>
        <dbReference type="ARBA" id="ARBA00022475"/>
    </source>
</evidence>
<dbReference type="GO" id="GO:0022857">
    <property type="term" value="F:transmembrane transporter activity"/>
    <property type="evidence" value="ECO:0007669"/>
    <property type="project" value="InterPro"/>
</dbReference>
<feature type="transmembrane region" description="Helical" evidence="6">
    <location>
        <begin position="46"/>
        <end position="66"/>
    </location>
</feature>
<dbReference type="AlphaFoldDB" id="A0A0H3CQ86"/>
<keyword evidence="4 6" id="KW-1133">Transmembrane helix</keyword>
<dbReference type="STRING" id="716541.ECL_03847"/>
<dbReference type="EnsemblBacteria" id="ADF63381">
    <property type="protein sequence ID" value="ADF63381"/>
    <property type="gene ID" value="ECL_03847"/>
</dbReference>
<dbReference type="EMBL" id="CP001918">
    <property type="protein sequence ID" value="ADF63381.1"/>
    <property type="molecule type" value="Genomic_DNA"/>
</dbReference>
<dbReference type="InterPro" id="IPR036259">
    <property type="entry name" value="MFS_trans_sf"/>
</dbReference>
<feature type="domain" description="Major facilitator superfamily (MFS) profile" evidence="7">
    <location>
        <begin position="6"/>
        <end position="377"/>
    </location>
</feature>
<dbReference type="Pfam" id="PF07690">
    <property type="entry name" value="MFS_1"/>
    <property type="match status" value="1"/>
</dbReference>
<dbReference type="KEGG" id="enc:ECL_03847"/>
<dbReference type="HOGENOM" id="CLU_058221_0_0_6"/>
<proteinExistence type="predicted"/>
<feature type="transmembrane region" description="Helical" evidence="6">
    <location>
        <begin position="202"/>
        <end position="221"/>
    </location>
</feature>
<dbReference type="Gene3D" id="1.20.1250.20">
    <property type="entry name" value="MFS general substrate transporter like domains"/>
    <property type="match status" value="2"/>
</dbReference>
<name>A0A0H3CQ86_ENTCC</name>
<feature type="transmembrane region" description="Helical" evidence="6">
    <location>
        <begin position="325"/>
        <end position="348"/>
    </location>
</feature>
<dbReference type="RefSeq" id="WP_013098267.1">
    <property type="nucleotide sequence ID" value="NC_014121.1"/>
</dbReference>
<evidence type="ECO:0000313" key="9">
    <source>
        <dbReference type="Proteomes" id="UP000002363"/>
    </source>
</evidence>
<dbReference type="PANTHER" id="PTHR43124:SF3">
    <property type="entry name" value="CHLORAMPHENICOL EFFLUX PUMP RV0191"/>
    <property type="match status" value="1"/>
</dbReference>